<dbReference type="InterPro" id="IPR014927">
    <property type="entry name" value="PG-bd_2"/>
</dbReference>
<gene>
    <name evidence="2" type="ORF">SAMN05444972_105195</name>
</gene>
<dbReference type="EMBL" id="FPAA01000005">
    <property type="protein sequence ID" value="SFS65722.1"/>
    <property type="molecule type" value="Genomic_DNA"/>
</dbReference>
<protein>
    <submittedName>
        <fullName evidence="2">Uncharacterized conserved protein, Ntn-hydrolase superfamily</fullName>
    </submittedName>
</protein>
<keyword evidence="3" id="KW-1185">Reference proteome</keyword>
<accession>A0A1I6RM06</accession>
<dbReference type="Proteomes" id="UP000198660">
    <property type="component" value="Unassembled WGS sequence"/>
</dbReference>
<feature type="domain" description="Putative peptidoglycan binding" evidence="1">
    <location>
        <begin position="219"/>
        <end position="291"/>
    </location>
</feature>
<proteinExistence type="predicted"/>
<dbReference type="PANTHER" id="PTHR39328:SF1">
    <property type="entry name" value="BLL2871 PROTEIN"/>
    <property type="match status" value="1"/>
</dbReference>
<dbReference type="PANTHER" id="PTHR39328">
    <property type="entry name" value="BLL2871 PROTEIN"/>
    <property type="match status" value="1"/>
</dbReference>
<keyword evidence="2" id="KW-0378">Hydrolase</keyword>
<dbReference type="SUPFAM" id="SSF56235">
    <property type="entry name" value="N-terminal nucleophile aminohydrolases (Ntn hydrolases)"/>
    <property type="match status" value="1"/>
</dbReference>
<dbReference type="InterPro" id="IPR029055">
    <property type="entry name" value="Ntn_hydrolases_N"/>
</dbReference>
<evidence type="ECO:0000313" key="3">
    <source>
        <dbReference type="Proteomes" id="UP000198660"/>
    </source>
</evidence>
<reference evidence="3" key="1">
    <citation type="submission" date="2016-10" db="EMBL/GenBank/DDBJ databases">
        <authorList>
            <person name="Varghese N."/>
            <person name="Submissions S."/>
        </authorList>
    </citation>
    <scope>NUCLEOTIDE SEQUENCE [LARGE SCALE GENOMIC DNA]</scope>
    <source>
        <strain evidence="3">DSM 45789</strain>
    </source>
</reference>
<dbReference type="RefSeq" id="WP_091836504.1">
    <property type="nucleotide sequence ID" value="NZ_FPAA01000005.1"/>
</dbReference>
<name>A0A1I6RM06_9BACL</name>
<evidence type="ECO:0000313" key="2">
    <source>
        <dbReference type="EMBL" id="SFS65722.1"/>
    </source>
</evidence>
<dbReference type="AlphaFoldDB" id="A0A1I6RM06"/>
<dbReference type="GO" id="GO:0016787">
    <property type="term" value="F:hydrolase activity"/>
    <property type="evidence" value="ECO:0007669"/>
    <property type="project" value="UniProtKB-KW"/>
</dbReference>
<evidence type="ECO:0000259" key="1">
    <source>
        <dbReference type="Pfam" id="PF08823"/>
    </source>
</evidence>
<dbReference type="Gene3D" id="3.60.20.10">
    <property type="entry name" value="Glutamine Phosphoribosylpyrophosphate, subunit 1, domain 1"/>
    <property type="match status" value="1"/>
</dbReference>
<organism evidence="2 3">
    <name type="scientific">Marininema halotolerans</name>
    <dbReference type="NCBI Taxonomy" id="1155944"/>
    <lineage>
        <taxon>Bacteria</taxon>
        <taxon>Bacillati</taxon>
        <taxon>Bacillota</taxon>
        <taxon>Bacilli</taxon>
        <taxon>Bacillales</taxon>
        <taxon>Thermoactinomycetaceae</taxon>
        <taxon>Marininema</taxon>
    </lineage>
</organism>
<dbReference type="InterPro" id="IPR010430">
    <property type="entry name" value="DUF1028"/>
</dbReference>
<dbReference type="Pfam" id="PF08823">
    <property type="entry name" value="PG_binding_2"/>
    <property type="match status" value="1"/>
</dbReference>
<dbReference type="Pfam" id="PF06267">
    <property type="entry name" value="DUF1028"/>
    <property type="match status" value="1"/>
</dbReference>
<dbReference type="OrthoDB" id="9790012at2"/>
<sequence>MKRLVESQERPVATFSIVAFDEKEKEWGIAVQSKFLAAGALVPWAVANTGAIATQSFANTSFGPRGLRMLAEGKEPEAVLWDLLADDPDRQLRQVGIVDAQGRSATFTGSSCLTWAGGIAEPGFSCQGNILTGEDVIESMAACYRSSDDMPLAEKLMGVLEAGQKAGGDKRGMQSASLLVVKQEGGYGGWNDRMIDLRVDEHHRPITELKRILKLHRLYFQRSEPEDFLPLNGGNLEEVKDLLRKAGYTPGAGVEYDRKTKEALKTFYLRENFDDRWKNDPVVDRRVLEYMRQFQGEHRDHV</sequence>